<keyword evidence="4" id="KW-0813">Transport</keyword>
<feature type="transmembrane region" description="Helical" evidence="6">
    <location>
        <begin position="345"/>
        <end position="365"/>
    </location>
</feature>
<evidence type="ECO:0000256" key="3">
    <source>
        <dbReference type="ARBA" id="ARBA00020268"/>
    </source>
</evidence>
<evidence type="ECO:0000313" key="8">
    <source>
        <dbReference type="Proteomes" id="UP000823891"/>
    </source>
</evidence>
<dbReference type="AlphaFoldDB" id="A0A9D2NBT8"/>
<keyword evidence="6" id="KW-0472">Membrane</keyword>
<dbReference type="GO" id="GO:0005886">
    <property type="term" value="C:plasma membrane"/>
    <property type="evidence" value="ECO:0007669"/>
    <property type="project" value="TreeGrafter"/>
</dbReference>
<evidence type="ECO:0000313" key="7">
    <source>
        <dbReference type="EMBL" id="HJC22552.1"/>
    </source>
</evidence>
<dbReference type="PANTHER" id="PTHR43298:SF2">
    <property type="entry name" value="FMN_FAD EXPORTER YEEO-RELATED"/>
    <property type="match status" value="1"/>
</dbReference>
<evidence type="ECO:0000256" key="5">
    <source>
        <dbReference type="ARBA" id="ARBA00031636"/>
    </source>
</evidence>
<feature type="transmembrane region" description="Helical" evidence="6">
    <location>
        <begin position="12"/>
        <end position="32"/>
    </location>
</feature>
<reference evidence="7" key="1">
    <citation type="journal article" date="2021" name="PeerJ">
        <title>Extensive microbial diversity within the chicken gut microbiome revealed by metagenomics and culture.</title>
        <authorList>
            <person name="Gilroy R."/>
            <person name="Ravi A."/>
            <person name="Getino M."/>
            <person name="Pursley I."/>
            <person name="Horton D.L."/>
            <person name="Alikhan N.F."/>
            <person name="Baker D."/>
            <person name="Gharbi K."/>
            <person name="Hall N."/>
            <person name="Watson M."/>
            <person name="Adriaenssens E.M."/>
            <person name="Foster-Nyarko E."/>
            <person name="Jarju S."/>
            <person name="Secka A."/>
            <person name="Antonio M."/>
            <person name="Oren A."/>
            <person name="Chaudhuri R.R."/>
            <person name="La Ragione R."/>
            <person name="Hildebrand F."/>
            <person name="Pallen M.J."/>
        </authorList>
    </citation>
    <scope>NUCLEOTIDE SEQUENCE</scope>
    <source>
        <strain evidence="7">USAMLcec2-132</strain>
    </source>
</reference>
<dbReference type="InterPro" id="IPR002528">
    <property type="entry name" value="MATE_fam"/>
</dbReference>
<dbReference type="PANTHER" id="PTHR43298">
    <property type="entry name" value="MULTIDRUG RESISTANCE PROTEIN NORM-RELATED"/>
    <property type="match status" value="1"/>
</dbReference>
<evidence type="ECO:0000256" key="4">
    <source>
        <dbReference type="ARBA" id="ARBA00022448"/>
    </source>
</evidence>
<keyword evidence="6" id="KW-0812">Transmembrane</keyword>
<organism evidence="7 8">
    <name type="scientific">Candidatus Eisenbergiella merdavium</name>
    <dbReference type="NCBI Taxonomy" id="2838551"/>
    <lineage>
        <taxon>Bacteria</taxon>
        <taxon>Bacillati</taxon>
        <taxon>Bacillota</taxon>
        <taxon>Clostridia</taxon>
        <taxon>Lachnospirales</taxon>
        <taxon>Lachnospiraceae</taxon>
        <taxon>Eisenbergiella</taxon>
    </lineage>
</organism>
<proteinExistence type="inferred from homology"/>
<dbReference type="GO" id="GO:0015297">
    <property type="term" value="F:antiporter activity"/>
    <property type="evidence" value="ECO:0007669"/>
    <property type="project" value="InterPro"/>
</dbReference>
<comment type="function">
    <text evidence="1">Multidrug efflux pump.</text>
</comment>
<feature type="transmembrane region" description="Helical" evidence="6">
    <location>
        <begin position="162"/>
        <end position="184"/>
    </location>
</feature>
<dbReference type="EMBL" id="DWWS01000013">
    <property type="protein sequence ID" value="HJC22552.1"/>
    <property type="molecule type" value="Genomic_DNA"/>
</dbReference>
<evidence type="ECO:0000256" key="2">
    <source>
        <dbReference type="ARBA" id="ARBA00010199"/>
    </source>
</evidence>
<evidence type="ECO:0000256" key="1">
    <source>
        <dbReference type="ARBA" id="ARBA00003408"/>
    </source>
</evidence>
<evidence type="ECO:0000256" key="6">
    <source>
        <dbReference type="SAM" id="Phobius"/>
    </source>
</evidence>
<feature type="transmembrane region" description="Helical" evidence="6">
    <location>
        <begin position="55"/>
        <end position="73"/>
    </location>
</feature>
<comment type="caution">
    <text evidence="7">The sequence shown here is derived from an EMBL/GenBank/DDBJ whole genome shotgun (WGS) entry which is preliminary data.</text>
</comment>
<accession>A0A9D2NBT8</accession>
<dbReference type="Pfam" id="PF01554">
    <property type="entry name" value="MatE"/>
    <property type="match status" value="1"/>
</dbReference>
<name>A0A9D2NBT8_9FIRM</name>
<comment type="similarity">
    <text evidence="2">Belongs to the multi antimicrobial extrusion (MATE) (TC 2.A.66.1) family.</text>
</comment>
<keyword evidence="6" id="KW-1133">Transmembrane helix</keyword>
<feature type="transmembrane region" description="Helical" evidence="6">
    <location>
        <begin position="94"/>
        <end position="117"/>
    </location>
</feature>
<sequence>MLRDDHFLRREYGRTLIPVMFSVLAGTINTLIDSAFVAQRIGNDALAAVNMCGPLYQVICTLGSLLAGGASILSSREAGRDEMEKSRGYYHTALLLGSAFGAAATAAGLWLCGPVSALLSQGSGLTGYVYDYCFATFAGLIPVVIAYIPLYYLQLEGKGKEIMIMMGIVIGVDFVLDAVFLYGLDLGMGGAAAASVLSMAASCVYGFFMLQREHSAYRFDARLLGIRGWREIIKYGSPVAVGNFLDALRLFLLNSLILRALGAEGAAVWAVLNSLSELSLCISSGVPQAAGPMIAVFHSVRENSGIRILMRLQMRAGLALTSAYVLALLLFSRGIQALFALPKPVFLPLLCLGISLFFELICSVWSSFFNSTDQIMLSNILVGMKRFLFPLAAAFVLSVSGELLWAFLPVSGMLSVVGGAAAVAVPAFDSRRTDHPLSGILLLDDYLEREGLVLDFSIAPSEQNICEASERIRDFCIGNHMDPKGMNRISMAIEELLMVMKEANPEMKSVDLRVFALEEATGIRIRCAGERYDPFERRRAGKMAEENEETELFFLGVSMLQNLAQEISHSYTLGMNTLYMSFLRNGKKENYGLDENDGGALADRRMRAGRADQ</sequence>
<reference evidence="7" key="2">
    <citation type="submission" date="2021-04" db="EMBL/GenBank/DDBJ databases">
        <authorList>
            <person name="Gilroy R."/>
        </authorList>
    </citation>
    <scope>NUCLEOTIDE SEQUENCE</scope>
    <source>
        <strain evidence="7">USAMLcec2-132</strain>
    </source>
</reference>
<feature type="transmembrane region" description="Helical" evidence="6">
    <location>
        <begin position="129"/>
        <end position="150"/>
    </location>
</feature>
<dbReference type="Proteomes" id="UP000823891">
    <property type="component" value="Unassembled WGS sequence"/>
</dbReference>
<dbReference type="InterPro" id="IPR050222">
    <property type="entry name" value="MATE_MdtK"/>
</dbReference>
<gene>
    <name evidence="7" type="ORF">H9761_02465</name>
</gene>
<dbReference type="GO" id="GO:0042910">
    <property type="term" value="F:xenobiotic transmembrane transporter activity"/>
    <property type="evidence" value="ECO:0007669"/>
    <property type="project" value="InterPro"/>
</dbReference>
<feature type="transmembrane region" description="Helical" evidence="6">
    <location>
        <begin position="316"/>
        <end position="339"/>
    </location>
</feature>
<protein>
    <recommendedName>
        <fullName evidence="3">Probable multidrug resistance protein NorM</fullName>
    </recommendedName>
    <alternativeName>
        <fullName evidence="5">Multidrug-efflux transporter</fullName>
    </alternativeName>
</protein>
<feature type="transmembrane region" description="Helical" evidence="6">
    <location>
        <begin position="190"/>
        <end position="210"/>
    </location>
</feature>